<evidence type="ECO:0000313" key="2">
    <source>
        <dbReference type="EMBL" id="QJA53003.1"/>
    </source>
</evidence>
<protein>
    <recommendedName>
        <fullName evidence="3">Scaffolding protein</fullName>
    </recommendedName>
</protein>
<dbReference type="AlphaFoldDB" id="A0A6H1ZYI3"/>
<gene>
    <name evidence="2" type="ORF">TM448A03143_0010</name>
</gene>
<sequence length="254" mass="28288">MAVSVADRKAGAITETEEQAEVTSSEEVKTPVDGKVSSETPKTYTEKQLRDAVKAAEGRASKAEEYKKQVEEFKSRAEKAEREAKEATEAHEQTKRRIEDLEADLEEAIGDDAGLVDINKIRKDLRAERDKLRQEAKDERDAIAELKKAAEAERLEWAETVAEVQTFKFDSDLAKIVDEYDGDVAANFTKLKTTCEKAGIKTKEGAEAIAETFFTKKDEVPAILNDSGVNNGGSEDLNALSSRELLRRAYKRKK</sequence>
<feature type="compositionally biased region" description="Basic and acidic residues" evidence="1">
    <location>
        <begin position="1"/>
        <end position="10"/>
    </location>
</feature>
<dbReference type="EMBL" id="MT144385">
    <property type="protein sequence ID" value="QJA53003.1"/>
    <property type="molecule type" value="Genomic_DNA"/>
</dbReference>
<evidence type="ECO:0000256" key="1">
    <source>
        <dbReference type="SAM" id="MobiDB-lite"/>
    </source>
</evidence>
<reference evidence="2" key="1">
    <citation type="submission" date="2020-03" db="EMBL/GenBank/DDBJ databases">
        <title>The deep terrestrial virosphere.</title>
        <authorList>
            <person name="Holmfeldt K."/>
            <person name="Nilsson E."/>
            <person name="Simone D."/>
            <person name="Lopez-Fernandez M."/>
            <person name="Wu X."/>
            <person name="de Brujin I."/>
            <person name="Lundin D."/>
            <person name="Andersson A."/>
            <person name="Bertilsson S."/>
            <person name="Dopson M."/>
        </authorList>
    </citation>
    <scope>NUCLEOTIDE SEQUENCE</scope>
    <source>
        <strain evidence="2">TM448A03143</strain>
    </source>
</reference>
<evidence type="ECO:0008006" key="3">
    <source>
        <dbReference type="Google" id="ProtNLM"/>
    </source>
</evidence>
<proteinExistence type="predicted"/>
<name>A0A6H1ZYI3_9ZZZZ</name>
<organism evidence="2">
    <name type="scientific">viral metagenome</name>
    <dbReference type="NCBI Taxonomy" id="1070528"/>
    <lineage>
        <taxon>unclassified sequences</taxon>
        <taxon>metagenomes</taxon>
        <taxon>organismal metagenomes</taxon>
    </lineage>
</organism>
<accession>A0A6H1ZYI3</accession>
<feature type="compositionally biased region" description="Basic and acidic residues" evidence="1">
    <location>
        <begin position="44"/>
        <end position="99"/>
    </location>
</feature>
<feature type="region of interest" description="Disordered" evidence="1">
    <location>
        <begin position="1"/>
        <end position="99"/>
    </location>
</feature>